<dbReference type="Proteomes" id="UP001595974">
    <property type="component" value="Unassembled WGS sequence"/>
</dbReference>
<dbReference type="RefSeq" id="WP_157748497.1">
    <property type="nucleotide sequence ID" value="NZ_JBHSOG010000051.1"/>
</dbReference>
<proteinExistence type="predicted"/>
<name>A0ABW1ATK4_9RHOO</name>
<sequence length="254" mass="28551">MSQAAAARGPAMFFRSHPHLLALLFVAASLSCNADARGRAINRIDGCEFVAVSAGDSIPPQMRCAEALNRVDVSARPALCELWNDIGGNPRTLLDLVTLMRQSNQSRQPHFHAFGAGHYLLEVPCNDGAYNQSSIFYRYIERSIPFEVALIRFPQPDGTDSAEIWSRQVSTRRALIVVYRKERGLGDAGYYARYAVNPRTLDISLLEAIEKKGLWDGRDPFHWRGRLRDKPAGKDWQRIYPSSVPNDPRPETRP</sequence>
<gene>
    <name evidence="2" type="ORF">ACFPTN_14035</name>
</gene>
<evidence type="ECO:0000313" key="3">
    <source>
        <dbReference type="Proteomes" id="UP001595974"/>
    </source>
</evidence>
<protein>
    <submittedName>
        <fullName evidence="2">DUF1176 domain-containing protein</fullName>
    </submittedName>
</protein>
<comment type="caution">
    <text evidence="2">The sequence shown here is derived from an EMBL/GenBank/DDBJ whole genome shotgun (WGS) entry which is preliminary data.</text>
</comment>
<dbReference type="Pfam" id="PF06674">
    <property type="entry name" value="DUF1176"/>
    <property type="match status" value="1"/>
</dbReference>
<dbReference type="InterPro" id="IPR009560">
    <property type="entry name" value="DUF1176"/>
</dbReference>
<accession>A0ABW1ATK4</accession>
<organism evidence="2 3">
    <name type="scientific">Thauera sinica</name>
    <dbReference type="NCBI Taxonomy" id="2665146"/>
    <lineage>
        <taxon>Bacteria</taxon>
        <taxon>Pseudomonadati</taxon>
        <taxon>Pseudomonadota</taxon>
        <taxon>Betaproteobacteria</taxon>
        <taxon>Rhodocyclales</taxon>
        <taxon>Zoogloeaceae</taxon>
        <taxon>Thauera</taxon>
    </lineage>
</organism>
<evidence type="ECO:0000313" key="2">
    <source>
        <dbReference type="EMBL" id="MFC5770498.1"/>
    </source>
</evidence>
<reference evidence="3" key="1">
    <citation type="journal article" date="2019" name="Int. J. Syst. Evol. Microbiol.">
        <title>The Global Catalogue of Microorganisms (GCM) 10K type strain sequencing project: providing services to taxonomists for standard genome sequencing and annotation.</title>
        <authorList>
            <consortium name="The Broad Institute Genomics Platform"/>
            <consortium name="The Broad Institute Genome Sequencing Center for Infectious Disease"/>
            <person name="Wu L."/>
            <person name="Ma J."/>
        </authorList>
    </citation>
    <scope>NUCLEOTIDE SEQUENCE [LARGE SCALE GENOMIC DNA]</scope>
    <source>
        <strain evidence="3">SHR3</strain>
    </source>
</reference>
<evidence type="ECO:0000256" key="1">
    <source>
        <dbReference type="SAM" id="MobiDB-lite"/>
    </source>
</evidence>
<dbReference type="EMBL" id="JBHSOG010000051">
    <property type="protein sequence ID" value="MFC5770498.1"/>
    <property type="molecule type" value="Genomic_DNA"/>
</dbReference>
<keyword evidence="3" id="KW-1185">Reference proteome</keyword>
<feature type="region of interest" description="Disordered" evidence="1">
    <location>
        <begin position="234"/>
        <end position="254"/>
    </location>
</feature>